<dbReference type="GO" id="GO:0005886">
    <property type="term" value="C:plasma membrane"/>
    <property type="evidence" value="ECO:0007669"/>
    <property type="project" value="TreeGrafter"/>
</dbReference>
<keyword evidence="2" id="KW-1133">Transmembrane helix</keyword>
<feature type="transmembrane region" description="Helical" evidence="2">
    <location>
        <begin position="148"/>
        <end position="168"/>
    </location>
</feature>
<reference evidence="3" key="2">
    <citation type="submission" date="2017-10" db="EMBL/GenBank/DDBJ databases">
        <title>Ladona fulva Genome sequencing and assembly.</title>
        <authorList>
            <person name="Murali S."/>
            <person name="Richards S."/>
            <person name="Bandaranaike D."/>
            <person name="Bellair M."/>
            <person name="Blankenburg K."/>
            <person name="Chao H."/>
            <person name="Dinh H."/>
            <person name="Doddapaneni H."/>
            <person name="Dugan-Rocha S."/>
            <person name="Elkadiri S."/>
            <person name="Gnanaolivu R."/>
            <person name="Hernandez B."/>
            <person name="Skinner E."/>
            <person name="Javaid M."/>
            <person name="Lee S."/>
            <person name="Li M."/>
            <person name="Ming W."/>
            <person name="Munidasa M."/>
            <person name="Muniz J."/>
            <person name="Nguyen L."/>
            <person name="Hughes D."/>
            <person name="Osuji N."/>
            <person name="Pu L.-L."/>
            <person name="Puazo M."/>
            <person name="Qu C."/>
            <person name="Quiroz J."/>
            <person name="Raj R."/>
            <person name="Weissenberger G."/>
            <person name="Xin Y."/>
            <person name="Zou X."/>
            <person name="Han Y."/>
            <person name="Worley K."/>
            <person name="Muzny D."/>
            <person name="Gibbs R."/>
        </authorList>
    </citation>
    <scope>NUCLEOTIDE SEQUENCE</scope>
    <source>
        <strain evidence="3">Sampled in the wild</strain>
    </source>
</reference>
<sequence length="212" mass="23347">SQKYLSTILPFADSHSNPVDDEGSRVPNEERLVINPYTKLFINLEGCVNTLRGECYQFLDTHGRDGRNDTARSVYPCYYKTIPPEERIGWRKQKTVSSNETSTEESMTTISTVTTSATSHSKSTESTTPPEQLYAYARFDLAQTKKELVIAAAVPSVLFLISAAALLACTRSVKVGDDAKMRCTLCGNGSASPEHEADEDEGGRAVANRRQQ</sequence>
<evidence type="ECO:0000256" key="2">
    <source>
        <dbReference type="SAM" id="Phobius"/>
    </source>
</evidence>
<name>A0A8K0JVG1_LADFU</name>
<dbReference type="InterPro" id="IPR031578">
    <property type="entry name" value="TipE"/>
</dbReference>
<keyword evidence="2" id="KW-0812">Transmembrane</keyword>
<organism evidence="3 4">
    <name type="scientific">Ladona fulva</name>
    <name type="common">Scarce chaser dragonfly</name>
    <name type="synonym">Libellula fulva</name>
    <dbReference type="NCBI Taxonomy" id="123851"/>
    <lineage>
        <taxon>Eukaryota</taxon>
        <taxon>Metazoa</taxon>
        <taxon>Ecdysozoa</taxon>
        <taxon>Arthropoda</taxon>
        <taxon>Hexapoda</taxon>
        <taxon>Insecta</taxon>
        <taxon>Pterygota</taxon>
        <taxon>Palaeoptera</taxon>
        <taxon>Odonata</taxon>
        <taxon>Epiprocta</taxon>
        <taxon>Anisoptera</taxon>
        <taxon>Libelluloidea</taxon>
        <taxon>Libellulidae</taxon>
        <taxon>Ladona</taxon>
    </lineage>
</organism>
<dbReference type="EMBL" id="KZ308159">
    <property type="protein sequence ID" value="KAG8223405.1"/>
    <property type="molecule type" value="Genomic_DNA"/>
</dbReference>
<dbReference type="PANTHER" id="PTHR12335:SF3">
    <property type="entry name" value="IP11896P"/>
    <property type="match status" value="1"/>
</dbReference>
<dbReference type="PANTHER" id="PTHR12335">
    <property type="entry name" value="TIPE PROTEIN TEMPERATURE-INDUCED PARALYTIC E"/>
    <property type="match status" value="1"/>
</dbReference>
<dbReference type="AlphaFoldDB" id="A0A8K0JVG1"/>
<dbReference type="GO" id="GO:0002028">
    <property type="term" value="P:regulation of sodium ion transport"/>
    <property type="evidence" value="ECO:0007669"/>
    <property type="project" value="TreeGrafter"/>
</dbReference>
<proteinExistence type="predicted"/>
<dbReference type="OrthoDB" id="6349518at2759"/>
<dbReference type="GO" id="GO:0017080">
    <property type="term" value="F:sodium channel regulator activity"/>
    <property type="evidence" value="ECO:0007669"/>
    <property type="project" value="TreeGrafter"/>
</dbReference>
<feature type="region of interest" description="Disordered" evidence="1">
    <location>
        <begin position="92"/>
        <end position="129"/>
    </location>
</feature>
<feature type="region of interest" description="Disordered" evidence="1">
    <location>
        <begin position="187"/>
        <end position="212"/>
    </location>
</feature>
<keyword evidence="4" id="KW-1185">Reference proteome</keyword>
<protein>
    <submittedName>
        <fullName evidence="3">Uncharacterized protein</fullName>
    </submittedName>
</protein>
<evidence type="ECO:0000313" key="3">
    <source>
        <dbReference type="EMBL" id="KAG8223405.1"/>
    </source>
</evidence>
<evidence type="ECO:0000313" key="4">
    <source>
        <dbReference type="Proteomes" id="UP000792457"/>
    </source>
</evidence>
<reference evidence="3" key="1">
    <citation type="submission" date="2013-04" db="EMBL/GenBank/DDBJ databases">
        <authorList>
            <person name="Qu J."/>
            <person name="Murali S.C."/>
            <person name="Bandaranaike D."/>
            <person name="Bellair M."/>
            <person name="Blankenburg K."/>
            <person name="Chao H."/>
            <person name="Dinh H."/>
            <person name="Doddapaneni H."/>
            <person name="Downs B."/>
            <person name="Dugan-Rocha S."/>
            <person name="Elkadiri S."/>
            <person name="Gnanaolivu R.D."/>
            <person name="Hernandez B."/>
            <person name="Javaid M."/>
            <person name="Jayaseelan J.C."/>
            <person name="Lee S."/>
            <person name="Li M."/>
            <person name="Ming W."/>
            <person name="Munidasa M."/>
            <person name="Muniz J."/>
            <person name="Nguyen L."/>
            <person name="Ongeri F."/>
            <person name="Osuji N."/>
            <person name="Pu L.-L."/>
            <person name="Puazo M."/>
            <person name="Qu C."/>
            <person name="Quiroz J."/>
            <person name="Raj R."/>
            <person name="Weissenberger G."/>
            <person name="Xin Y."/>
            <person name="Zou X."/>
            <person name="Han Y."/>
            <person name="Richards S."/>
            <person name="Worley K."/>
            <person name="Muzny D."/>
            <person name="Gibbs R."/>
        </authorList>
    </citation>
    <scope>NUCLEOTIDE SEQUENCE</scope>
    <source>
        <strain evidence="3">Sampled in the wild</strain>
    </source>
</reference>
<keyword evidence="2" id="KW-0472">Membrane</keyword>
<feature type="non-terminal residue" evidence="3">
    <location>
        <position position="1"/>
    </location>
</feature>
<gene>
    <name evidence="3" type="ORF">J437_LFUL003678</name>
</gene>
<accession>A0A8K0JVG1</accession>
<evidence type="ECO:0000256" key="1">
    <source>
        <dbReference type="SAM" id="MobiDB-lite"/>
    </source>
</evidence>
<feature type="compositionally biased region" description="Low complexity" evidence="1">
    <location>
        <begin position="95"/>
        <end position="128"/>
    </location>
</feature>
<dbReference type="Proteomes" id="UP000792457">
    <property type="component" value="Unassembled WGS sequence"/>
</dbReference>
<comment type="caution">
    <text evidence="3">The sequence shown here is derived from an EMBL/GenBank/DDBJ whole genome shotgun (WGS) entry which is preliminary data.</text>
</comment>